<accession>A0A9D3PUB9</accession>
<dbReference type="EMBL" id="JAFDVH010000014">
    <property type="protein sequence ID" value="KAG7465225.1"/>
    <property type="molecule type" value="Genomic_DNA"/>
</dbReference>
<evidence type="ECO:0000256" key="5">
    <source>
        <dbReference type="ARBA" id="ARBA00004653"/>
    </source>
</evidence>
<evidence type="ECO:0000256" key="7">
    <source>
        <dbReference type="ARBA" id="ARBA00018708"/>
    </source>
</evidence>
<dbReference type="AlphaFoldDB" id="A0A9D3PUB9"/>
<dbReference type="GO" id="GO:0051607">
    <property type="term" value="P:defense response to virus"/>
    <property type="evidence" value="ECO:0007669"/>
    <property type="project" value="TreeGrafter"/>
</dbReference>
<evidence type="ECO:0000256" key="3">
    <source>
        <dbReference type="ARBA" id="ARBA00004542"/>
    </source>
</evidence>
<feature type="compositionally biased region" description="Polar residues" evidence="14">
    <location>
        <begin position="71"/>
        <end position="84"/>
    </location>
</feature>
<dbReference type="GO" id="GO:0002218">
    <property type="term" value="P:activation of innate immune response"/>
    <property type="evidence" value="ECO:0007669"/>
    <property type="project" value="InterPro"/>
</dbReference>
<comment type="similarity">
    <text evidence="6">Belongs to the STING family.</text>
</comment>
<dbReference type="CDD" id="cd22658">
    <property type="entry name" value="STING_C_metazoan-like"/>
    <property type="match status" value="1"/>
</dbReference>
<dbReference type="FunFam" id="3.40.50.12100:FF:000001">
    <property type="entry name" value="Stimulator of interferon genes protein"/>
    <property type="match status" value="1"/>
</dbReference>
<dbReference type="PANTHER" id="PTHR34339:SF1">
    <property type="entry name" value="STIMULATOR OF INTERFERON GENES PROTEIN"/>
    <property type="match status" value="1"/>
</dbReference>
<dbReference type="Pfam" id="PF23417">
    <property type="entry name" value="STING_TM"/>
    <property type="match status" value="1"/>
</dbReference>
<dbReference type="PANTHER" id="PTHR34339">
    <property type="entry name" value="STIMULATOR OF INTERFERON GENES PROTEIN"/>
    <property type="match status" value="1"/>
</dbReference>
<dbReference type="GO" id="GO:0000421">
    <property type="term" value="C:autophagosome membrane"/>
    <property type="evidence" value="ECO:0007669"/>
    <property type="project" value="UniProtKB-SubCell"/>
</dbReference>
<keyword evidence="10" id="KW-0256">Endoplasmic reticulum</keyword>
<gene>
    <name evidence="17" type="ORF">MATL_G00173990</name>
</gene>
<dbReference type="GO" id="GO:0005789">
    <property type="term" value="C:endoplasmic reticulum membrane"/>
    <property type="evidence" value="ECO:0007669"/>
    <property type="project" value="UniProtKB-SubCell"/>
</dbReference>
<reference evidence="17" key="1">
    <citation type="submission" date="2021-01" db="EMBL/GenBank/DDBJ databases">
        <authorList>
            <person name="Zahm M."/>
            <person name="Roques C."/>
            <person name="Cabau C."/>
            <person name="Klopp C."/>
            <person name="Donnadieu C."/>
            <person name="Jouanno E."/>
            <person name="Lampietro C."/>
            <person name="Louis A."/>
            <person name="Herpin A."/>
            <person name="Echchiki A."/>
            <person name="Berthelot C."/>
            <person name="Parey E."/>
            <person name="Roest-Crollius H."/>
            <person name="Braasch I."/>
            <person name="Postlethwait J."/>
            <person name="Bobe J."/>
            <person name="Montfort J."/>
            <person name="Bouchez O."/>
            <person name="Begum T."/>
            <person name="Mejri S."/>
            <person name="Adams A."/>
            <person name="Chen W.-J."/>
            <person name="Guiguen Y."/>
        </authorList>
    </citation>
    <scope>NUCLEOTIDE SEQUENCE</scope>
    <source>
        <strain evidence="17">YG-15Mar2019-1</strain>
        <tissue evidence="17">Brain</tissue>
    </source>
</reference>
<evidence type="ECO:0000256" key="6">
    <source>
        <dbReference type="ARBA" id="ARBA00009027"/>
    </source>
</evidence>
<dbReference type="FunFam" id="1.20.5.5200:FF:000001">
    <property type="entry name" value="Stimulator of interferon genes protein"/>
    <property type="match status" value="1"/>
</dbReference>
<dbReference type="GO" id="GO:0048471">
    <property type="term" value="C:perinuclear region of cytoplasm"/>
    <property type="evidence" value="ECO:0007669"/>
    <property type="project" value="UniProtKB-SubCell"/>
</dbReference>
<dbReference type="InterPro" id="IPR055432">
    <property type="entry name" value="STING_LBD"/>
</dbReference>
<evidence type="ECO:0000256" key="13">
    <source>
        <dbReference type="ARBA" id="ARBA00024169"/>
    </source>
</evidence>
<sequence>MTILSQRRLSRLPRICVTPAPVSVPSSSRQRRASARCREWSLPFPERVLLYRQLEKGASGATPPGRRHSQGDVSVTSRALSTADSPPLPLTATPLLGALFRLAPRDSLRLLKAPDRVPRLCAPPQMVCPGQEARLLPRPRGKLPSLCAGALAAVVLLGSVLLLGHHTLYQQAVQAVLGLAMAKALTGVCHLAEEWLHHLTPRYGGSPARALRACFNPAPLLAAAVVALAFGVLGPTAVEISQICEERKMNVAHGLAWSFYIGYLKLVLPKLEDMIDRYRTQHKLSILGHRDSWRLHILLPLNAFIPDKLEDADNHVNFCGNLPEIIKDRAGVRRRSYKQSVYSILDQLGKPYHCVVEYATPLQTLYQMSQDSSAGLSMEDRRQQVLLFYQTLQDILEKSVECRNRYRLILLDDEGDQDPHFLSKEILKELQQEEREEYPMIPLREEPVRFLQDGVLSRTPTLMISNDMPRSLREPVETTDTSQDQY</sequence>
<dbReference type="GO" id="GO:0061709">
    <property type="term" value="P:reticulophagy"/>
    <property type="evidence" value="ECO:0007669"/>
    <property type="project" value="TreeGrafter"/>
</dbReference>
<dbReference type="InterPro" id="IPR029158">
    <property type="entry name" value="STING"/>
</dbReference>
<dbReference type="InterPro" id="IPR047191">
    <property type="entry name" value="STING_C_chordates"/>
</dbReference>
<evidence type="ECO:0000256" key="9">
    <source>
        <dbReference type="ARBA" id="ARBA00022741"/>
    </source>
</evidence>
<dbReference type="GO" id="GO:0035438">
    <property type="term" value="F:cyclic-di-GMP binding"/>
    <property type="evidence" value="ECO:0007669"/>
    <property type="project" value="TreeGrafter"/>
</dbReference>
<feature type="domain" description="STING transmembrane" evidence="16">
    <location>
        <begin position="173"/>
        <end position="231"/>
    </location>
</feature>
<organism evidence="17 18">
    <name type="scientific">Megalops atlanticus</name>
    <name type="common">Tarpon</name>
    <name type="synonym">Clupea gigantea</name>
    <dbReference type="NCBI Taxonomy" id="7932"/>
    <lineage>
        <taxon>Eukaryota</taxon>
        <taxon>Metazoa</taxon>
        <taxon>Chordata</taxon>
        <taxon>Craniata</taxon>
        <taxon>Vertebrata</taxon>
        <taxon>Euteleostomi</taxon>
        <taxon>Actinopterygii</taxon>
        <taxon>Neopterygii</taxon>
        <taxon>Teleostei</taxon>
        <taxon>Elopiformes</taxon>
        <taxon>Megalopidae</taxon>
        <taxon>Megalops</taxon>
    </lineage>
</organism>
<evidence type="ECO:0000256" key="14">
    <source>
        <dbReference type="SAM" id="MobiDB-lite"/>
    </source>
</evidence>
<dbReference type="GO" id="GO:0033116">
    <property type="term" value="C:endoplasmic reticulum-Golgi intermediate compartment membrane"/>
    <property type="evidence" value="ECO:0007669"/>
    <property type="project" value="UniProtKB-SubCell"/>
</dbReference>
<feature type="domain" description="STING ligand-binding" evidence="15">
    <location>
        <begin position="250"/>
        <end position="434"/>
    </location>
</feature>
<evidence type="ECO:0000259" key="15">
    <source>
        <dbReference type="Pfam" id="PF15009"/>
    </source>
</evidence>
<keyword evidence="11" id="KW-1133">Transmembrane helix</keyword>
<dbReference type="GO" id="GO:0000045">
    <property type="term" value="P:autophagosome assembly"/>
    <property type="evidence" value="ECO:0007669"/>
    <property type="project" value="TreeGrafter"/>
</dbReference>
<dbReference type="Gene3D" id="1.20.5.5200">
    <property type="match status" value="1"/>
</dbReference>
<protein>
    <recommendedName>
        <fullName evidence="7">Stimulator of interferon genes protein</fullName>
    </recommendedName>
</protein>
<evidence type="ECO:0000256" key="2">
    <source>
        <dbReference type="ARBA" id="ARBA00004477"/>
    </source>
</evidence>
<dbReference type="GO" id="GO:0045087">
    <property type="term" value="P:innate immune response"/>
    <property type="evidence" value="ECO:0007669"/>
    <property type="project" value="TreeGrafter"/>
</dbReference>
<dbReference type="OrthoDB" id="6053839at2759"/>
<keyword evidence="8" id="KW-0812">Transmembrane</keyword>
<evidence type="ECO:0000256" key="8">
    <source>
        <dbReference type="ARBA" id="ARBA00022692"/>
    </source>
</evidence>
<comment type="catalytic activity">
    <reaction evidence="13">
        <text>H(+)(in) = H(+)(out)</text>
        <dbReference type="Rhea" id="RHEA:34979"/>
        <dbReference type="ChEBI" id="CHEBI:15378"/>
    </reaction>
</comment>
<comment type="caution">
    <text evidence="17">The sequence shown here is derived from an EMBL/GenBank/DDBJ whole genome shotgun (WGS) entry which is preliminary data.</text>
</comment>
<name>A0A9D3PUB9_MEGAT</name>
<keyword evidence="18" id="KW-1185">Reference proteome</keyword>
<keyword evidence="12" id="KW-0472">Membrane</keyword>
<evidence type="ECO:0000259" key="16">
    <source>
        <dbReference type="Pfam" id="PF23417"/>
    </source>
</evidence>
<proteinExistence type="inferred from homology"/>
<dbReference type="Proteomes" id="UP001046870">
    <property type="component" value="Chromosome 14"/>
</dbReference>
<dbReference type="InterPro" id="IPR038623">
    <property type="entry name" value="STING_C_sf"/>
</dbReference>
<comment type="subcellular location">
    <subcellularLocation>
        <location evidence="4">Cytoplasm</location>
        <location evidence="4">Perinuclear region</location>
    </subcellularLocation>
    <subcellularLocation>
        <location evidence="3">Cytoplasmic vesicle</location>
        <location evidence="3">Autophagosome membrane</location>
        <topology evidence="3">Multi-pass membrane protein</topology>
    </subcellularLocation>
    <subcellularLocation>
        <location evidence="2">Endoplasmic reticulum membrane</location>
        <topology evidence="2">Multi-pass membrane protein</topology>
    </subcellularLocation>
    <subcellularLocation>
        <location evidence="1">Endoplasmic reticulum-Golgi intermediate compartment membrane</location>
        <topology evidence="1">Multi-pass membrane protein</topology>
    </subcellularLocation>
    <subcellularLocation>
        <location evidence="5">Golgi apparatus membrane</location>
        <topology evidence="5">Multi-pass membrane protein</topology>
    </subcellularLocation>
</comment>
<dbReference type="InterPro" id="IPR055434">
    <property type="entry name" value="STING_TM"/>
</dbReference>
<dbReference type="GO" id="GO:0032481">
    <property type="term" value="P:positive regulation of type I interferon production"/>
    <property type="evidence" value="ECO:0007669"/>
    <property type="project" value="InterPro"/>
</dbReference>
<dbReference type="Gene3D" id="3.40.50.12100">
    <property type="entry name" value="Stimulator of interferon genes protein"/>
    <property type="match status" value="1"/>
</dbReference>
<feature type="region of interest" description="Disordered" evidence="14">
    <location>
        <begin position="57"/>
        <end position="86"/>
    </location>
</feature>
<keyword evidence="9" id="KW-0547">Nucleotide-binding</keyword>
<dbReference type="GO" id="GO:0016239">
    <property type="term" value="P:positive regulation of macroautophagy"/>
    <property type="evidence" value="ECO:0007669"/>
    <property type="project" value="TreeGrafter"/>
</dbReference>
<dbReference type="Pfam" id="PF15009">
    <property type="entry name" value="STING_LBD"/>
    <property type="match status" value="1"/>
</dbReference>
<evidence type="ECO:0000256" key="11">
    <source>
        <dbReference type="ARBA" id="ARBA00022989"/>
    </source>
</evidence>
<evidence type="ECO:0000256" key="10">
    <source>
        <dbReference type="ARBA" id="ARBA00022824"/>
    </source>
</evidence>
<evidence type="ECO:0000256" key="12">
    <source>
        <dbReference type="ARBA" id="ARBA00023136"/>
    </source>
</evidence>
<evidence type="ECO:0000313" key="18">
    <source>
        <dbReference type="Proteomes" id="UP001046870"/>
    </source>
</evidence>
<evidence type="ECO:0000256" key="1">
    <source>
        <dbReference type="ARBA" id="ARBA00004457"/>
    </source>
</evidence>
<dbReference type="GO" id="GO:0061507">
    <property type="term" value="F:2',3'-cyclic GMP-AMP binding"/>
    <property type="evidence" value="ECO:0007669"/>
    <property type="project" value="TreeGrafter"/>
</dbReference>
<evidence type="ECO:0000313" key="17">
    <source>
        <dbReference type="EMBL" id="KAG7465225.1"/>
    </source>
</evidence>
<dbReference type="GO" id="GO:0000139">
    <property type="term" value="C:Golgi membrane"/>
    <property type="evidence" value="ECO:0007669"/>
    <property type="project" value="UniProtKB-SubCell"/>
</dbReference>
<evidence type="ECO:0000256" key="4">
    <source>
        <dbReference type="ARBA" id="ARBA00004556"/>
    </source>
</evidence>